<organism evidence="2 3">
    <name type="scientific">Paenacidovorax caeni</name>
    <dbReference type="NCBI Taxonomy" id="343013"/>
    <lineage>
        <taxon>Bacteria</taxon>
        <taxon>Pseudomonadati</taxon>
        <taxon>Pseudomonadota</taxon>
        <taxon>Betaproteobacteria</taxon>
        <taxon>Burkholderiales</taxon>
        <taxon>Comamonadaceae</taxon>
        <taxon>Paenacidovorax</taxon>
    </lineage>
</organism>
<sequence>MEWSDSLWLACALVLVLEGFMPFVAPSLWRRTFLQIAQMRDGQIRFFALCSILAGLLMLVWA</sequence>
<keyword evidence="1" id="KW-0472">Membrane</keyword>
<dbReference type="AlphaFoldDB" id="A0A1I7ISU5"/>
<evidence type="ECO:0000256" key="1">
    <source>
        <dbReference type="SAM" id="Phobius"/>
    </source>
</evidence>
<name>A0A1I7ISU5_9BURK</name>
<dbReference type="PANTHER" id="PTHR38602:SF1">
    <property type="entry name" value="INNER MEMBRANE PROTEIN"/>
    <property type="match status" value="1"/>
</dbReference>
<proteinExistence type="predicted"/>
<keyword evidence="3" id="KW-1185">Reference proteome</keyword>
<keyword evidence="1" id="KW-1133">Transmembrane helix</keyword>
<dbReference type="Proteomes" id="UP000183656">
    <property type="component" value="Unassembled WGS sequence"/>
</dbReference>
<dbReference type="OrthoDB" id="9182237at2"/>
<accession>A0A1I7ISU5</accession>
<dbReference type="Pfam" id="PF09838">
    <property type="entry name" value="DUF2065"/>
    <property type="match status" value="1"/>
</dbReference>
<feature type="transmembrane region" description="Helical" evidence="1">
    <location>
        <begin position="6"/>
        <end position="24"/>
    </location>
</feature>
<dbReference type="STRING" id="343013.SAMN04489707_10195"/>
<evidence type="ECO:0008006" key="4">
    <source>
        <dbReference type="Google" id="ProtNLM"/>
    </source>
</evidence>
<dbReference type="RefSeq" id="WP_054256201.1">
    <property type="nucleotide sequence ID" value="NZ_CYIG01000015.1"/>
</dbReference>
<evidence type="ECO:0000313" key="2">
    <source>
        <dbReference type="EMBL" id="SFU75996.1"/>
    </source>
</evidence>
<keyword evidence="1" id="KW-0812">Transmembrane</keyword>
<evidence type="ECO:0000313" key="3">
    <source>
        <dbReference type="Proteomes" id="UP000183656"/>
    </source>
</evidence>
<reference evidence="2 3" key="1">
    <citation type="submission" date="2016-10" db="EMBL/GenBank/DDBJ databases">
        <authorList>
            <person name="de Groot N.N."/>
        </authorList>
    </citation>
    <scope>NUCLEOTIDE SEQUENCE [LARGE SCALE GENOMIC DNA]</scope>
    <source>
        <strain evidence="2 3">R-24608</strain>
    </source>
</reference>
<feature type="transmembrane region" description="Helical" evidence="1">
    <location>
        <begin position="44"/>
        <end position="61"/>
    </location>
</feature>
<dbReference type="InterPro" id="IPR019201">
    <property type="entry name" value="DUF2065"/>
</dbReference>
<dbReference type="EMBL" id="FPBX01000019">
    <property type="protein sequence ID" value="SFU75996.1"/>
    <property type="molecule type" value="Genomic_DNA"/>
</dbReference>
<gene>
    <name evidence="2" type="ORF">SAMN04489707_10195</name>
</gene>
<protein>
    <recommendedName>
        <fullName evidence="4">DUF2065 domain-containing protein</fullName>
    </recommendedName>
</protein>
<dbReference type="PANTHER" id="PTHR38602">
    <property type="entry name" value="INNER MEMBRANE PROTEIN-RELATED"/>
    <property type="match status" value="1"/>
</dbReference>